<comment type="caution">
    <text evidence="1">The sequence shown here is derived from an EMBL/GenBank/DDBJ whole genome shotgun (WGS) entry which is preliminary data.</text>
</comment>
<protein>
    <submittedName>
        <fullName evidence="1">Uncharacterized protein</fullName>
    </submittedName>
</protein>
<sequence>MDETPIDVSVGLSRTSSPVARKAPPLYLPPASYSLIWFHVVSLGSNQGTDGKLAREKSLMKDLQVVIMDLKCARKLTIYFMSIIEFIMDSSIPYVDKSDALHIDLQRDVAFCHKEFKAMIYCYACYS</sequence>
<gene>
    <name evidence="1" type="ORF">E3N88_33230</name>
</gene>
<proteinExistence type="predicted"/>
<dbReference type="Proteomes" id="UP000326396">
    <property type="component" value="Linkage Group LG6"/>
</dbReference>
<evidence type="ECO:0000313" key="1">
    <source>
        <dbReference type="EMBL" id="KAD3337710.1"/>
    </source>
</evidence>
<dbReference type="EMBL" id="SZYD01000016">
    <property type="protein sequence ID" value="KAD3337710.1"/>
    <property type="molecule type" value="Genomic_DNA"/>
</dbReference>
<dbReference type="AlphaFoldDB" id="A0A5N6MAV4"/>
<evidence type="ECO:0000313" key="2">
    <source>
        <dbReference type="Proteomes" id="UP000326396"/>
    </source>
</evidence>
<name>A0A5N6MAV4_9ASTR</name>
<reference evidence="1 2" key="1">
    <citation type="submission" date="2019-05" db="EMBL/GenBank/DDBJ databases">
        <title>Mikania micrantha, genome provides insights into the molecular mechanism of rapid growth.</title>
        <authorList>
            <person name="Liu B."/>
        </authorList>
    </citation>
    <scope>NUCLEOTIDE SEQUENCE [LARGE SCALE GENOMIC DNA]</scope>
    <source>
        <strain evidence="1">NLD-2019</strain>
        <tissue evidence="1">Leaf</tissue>
    </source>
</reference>
<organism evidence="1 2">
    <name type="scientific">Mikania micrantha</name>
    <name type="common">bitter vine</name>
    <dbReference type="NCBI Taxonomy" id="192012"/>
    <lineage>
        <taxon>Eukaryota</taxon>
        <taxon>Viridiplantae</taxon>
        <taxon>Streptophyta</taxon>
        <taxon>Embryophyta</taxon>
        <taxon>Tracheophyta</taxon>
        <taxon>Spermatophyta</taxon>
        <taxon>Magnoliopsida</taxon>
        <taxon>eudicotyledons</taxon>
        <taxon>Gunneridae</taxon>
        <taxon>Pentapetalae</taxon>
        <taxon>asterids</taxon>
        <taxon>campanulids</taxon>
        <taxon>Asterales</taxon>
        <taxon>Asteraceae</taxon>
        <taxon>Asteroideae</taxon>
        <taxon>Heliantheae alliance</taxon>
        <taxon>Eupatorieae</taxon>
        <taxon>Mikania</taxon>
    </lineage>
</organism>
<accession>A0A5N6MAV4</accession>
<keyword evidence="2" id="KW-1185">Reference proteome</keyword>